<dbReference type="EMBL" id="VLKN01000006">
    <property type="protein sequence ID" value="TWI00978.1"/>
    <property type="molecule type" value="Genomic_DNA"/>
</dbReference>
<keyword evidence="1" id="KW-0812">Transmembrane</keyword>
<gene>
    <name evidence="2" type="ORF">IP90_02600</name>
</gene>
<feature type="transmembrane region" description="Helical" evidence="1">
    <location>
        <begin position="6"/>
        <end position="31"/>
    </location>
</feature>
<protein>
    <submittedName>
        <fullName evidence="2">Uncharacterized protein</fullName>
    </submittedName>
</protein>
<dbReference type="OrthoDB" id="9803673at2"/>
<evidence type="ECO:0000256" key="1">
    <source>
        <dbReference type="SAM" id="Phobius"/>
    </source>
</evidence>
<feature type="transmembrane region" description="Helical" evidence="1">
    <location>
        <begin position="118"/>
        <end position="136"/>
    </location>
</feature>
<name>A0A562L036_9GAMM</name>
<keyword evidence="3" id="KW-1185">Reference proteome</keyword>
<keyword evidence="1" id="KW-0472">Membrane</keyword>
<keyword evidence="1" id="KW-1133">Transmembrane helix</keyword>
<comment type="caution">
    <text evidence="2">The sequence shown here is derived from an EMBL/GenBank/DDBJ whole genome shotgun (WGS) entry which is preliminary data.</text>
</comment>
<feature type="transmembrane region" description="Helical" evidence="1">
    <location>
        <begin position="178"/>
        <end position="197"/>
    </location>
</feature>
<proteinExistence type="predicted"/>
<dbReference type="RefSeq" id="WP_144900091.1">
    <property type="nucleotide sequence ID" value="NZ_VLKN01000006.1"/>
</dbReference>
<sequence>MNDQFQHVMVLISIIIGLAITHLLSGVVDAVDRANDEDEPEIFSALGALWAVTVFLWMVNFWWFQFRLLSLVDSWTLWRYLFIILYSVALYILAVILVPRDWNAIRRYPEYFMRNRRWFFVALLLAGIADVADAWLKGGWAYVAGMGAFNNIVALATIPVVAIGIVSKKVRTQTILAAIYFVLFLIAVFEYAPVLVVA</sequence>
<reference evidence="2 3" key="1">
    <citation type="journal article" date="2015" name="Stand. Genomic Sci.">
        <title>Genomic Encyclopedia of Bacterial and Archaeal Type Strains, Phase III: the genomes of soil and plant-associated and newly described type strains.</title>
        <authorList>
            <person name="Whitman W.B."/>
            <person name="Woyke T."/>
            <person name="Klenk H.P."/>
            <person name="Zhou Y."/>
            <person name="Lilburn T.G."/>
            <person name="Beck B.J."/>
            <person name="De Vos P."/>
            <person name="Vandamme P."/>
            <person name="Eisen J.A."/>
            <person name="Garrity G."/>
            <person name="Hugenholtz P."/>
            <person name="Kyrpides N.C."/>
        </authorList>
    </citation>
    <scope>NUCLEOTIDE SEQUENCE [LARGE SCALE GENOMIC DNA]</scope>
    <source>
        <strain evidence="2 3">CGMCC 1.10821</strain>
    </source>
</reference>
<evidence type="ECO:0000313" key="3">
    <source>
        <dbReference type="Proteomes" id="UP000315167"/>
    </source>
</evidence>
<feature type="transmembrane region" description="Helical" evidence="1">
    <location>
        <begin position="77"/>
        <end position="98"/>
    </location>
</feature>
<organism evidence="2 3">
    <name type="scientific">Luteimonas cucumeris</name>
    <dbReference type="NCBI Taxonomy" id="985012"/>
    <lineage>
        <taxon>Bacteria</taxon>
        <taxon>Pseudomonadati</taxon>
        <taxon>Pseudomonadota</taxon>
        <taxon>Gammaproteobacteria</taxon>
        <taxon>Lysobacterales</taxon>
        <taxon>Lysobacteraceae</taxon>
        <taxon>Luteimonas</taxon>
    </lineage>
</organism>
<feature type="transmembrane region" description="Helical" evidence="1">
    <location>
        <begin position="43"/>
        <end position="65"/>
    </location>
</feature>
<accession>A0A562L036</accession>
<evidence type="ECO:0000313" key="2">
    <source>
        <dbReference type="EMBL" id="TWI00978.1"/>
    </source>
</evidence>
<feature type="transmembrane region" description="Helical" evidence="1">
    <location>
        <begin position="142"/>
        <end position="166"/>
    </location>
</feature>
<dbReference type="Proteomes" id="UP000315167">
    <property type="component" value="Unassembled WGS sequence"/>
</dbReference>
<dbReference type="AlphaFoldDB" id="A0A562L036"/>